<organism evidence="1 2">
    <name type="scientific">Cymbomonas tetramitiformis</name>
    <dbReference type="NCBI Taxonomy" id="36881"/>
    <lineage>
        <taxon>Eukaryota</taxon>
        <taxon>Viridiplantae</taxon>
        <taxon>Chlorophyta</taxon>
        <taxon>Pyramimonadophyceae</taxon>
        <taxon>Pyramimonadales</taxon>
        <taxon>Pyramimonadaceae</taxon>
        <taxon>Cymbomonas</taxon>
    </lineage>
</organism>
<reference evidence="1 2" key="1">
    <citation type="journal article" date="2015" name="Genome Biol. Evol.">
        <title>Comparative Genomics of a Bacterivorous Green Alga Reveals Evolutionary Causalities and Consequences of Phago-Mixotrophic Mode of Nutrition.</title>
        <authorList>
            <person name="Burns J.A."/>
            <person name="Paasch A."/>
            <person name="Narechania A."/>
            <person name="Kim E."/>
        </authorList>
    </citation>
    <scope>NUCLEOTIDE SEQUENCE [LARGE SCALE GENOMIC DNA]</scope>
    <source>
        <strain evidence="1 2">PLY_AMNH</strain>
    </source>
</reference>
<protein>
    <submittedName>
        <fullName evidence="1">Uncharacterized protein</fullName>
    </submittedName>
</protein>
<dbReference type="AlphaFoldDB" id="A0AAE0FES8"/>
<evidence type="ECO:0000313" key="1">
    <source>
        <dbReference type="EMBL" id="KAK3258476.1"/>
    </source>
</evidence>
<keyword evidence="2" id="KW-1185">Reference proteome</keyword>
<comment type="caution">
    <text evidence="1">The sequence shown here is derived from an EMBL/GenBank/DDBJ whole genome shotgun (WGS) entry which is preliminary data.</text>
</comment>
<name>A0AAE0FES8_9CHLO</name>
<accession>A0AAE0FES8</accession>
<dbReference type="Proteomes" id="UP001190700">
    <property type="component" value="Unassembled WGS sequence"/>
</dbReference>
<feature type="non-terminal residue" evidence="1">
    <location>
        <position position="109"/>
    </location>
</feature>
<evidence type="ECO:0000313" key="2">
    <source>
        <dbReference type="Proteomes" id="UP001190700"/>
    </source>
</evidence>
<sequence>MLFGRLGAMVELARSIGGSRDISPAADGIATGRVRVWREEQEVLVMCGLMRDAFPYSSTAKRTEHFLLRNLLPRLYKRKLIHNLKPPFGQEADLWSSTRKAAKKGVLAR</sequence>
<gene>
    <name evidence="1" type="ORF">CYMTET_32478</name>
</gene>
<proteinExistence type="predicted"/>
<dbReference type="EMBL" id="LGRX02019502">
    <property type="protein sequence ID" value="KAK3258476.1"/>
    <property type="molecule type" value="Genomic_DNA"/>
</dbReference>